<protein>
    <submittedName>
        <fullName evidence="1">Uncharacterized protein</fullName>
    </submittedName>
</protein>
<organism evidence="1">
    <name type="scientific">viral metagenome</name>
    <dbReference type="NCBI Taxonomy" id="1070528"/>
    <lineage>
        <taxon>unclassified sequences</taxon>
        <taxon>metagenomes</taxon>
        <taxon>organismal metagenomes</taxon>
    </lineage>
</organism>
<dbReference type="EMBL" id="MT141284">
    <property type="protein sequence ID" value="QJA57618.1"/>
    <property type="molecule type" value="Genomic_DNA"/>
</dbReference>
<sequence>MADEIKDTEEFLDEIIDFIKALPDDEKADFACQAAFQTALWGGINHVEMIGILECAKADIIKFVVYPENDEEDGDEWKKLINNN</sequence>
<accession>A0A6M3IKF3</accession>
<evidence type="ECO:0000313" key="1">
    <source>
        <dbReference type="EMBL" id="QJA57618.1"/>
    </source>
</evidence>
<gene>
    <name evidence="1" type="ORF">MM415B01612_0003</name>
</gene>
<name>A0A6M3IKF3_9ZZZZ</name>
<reference evidence="1" key="1">
    <citation type="submission" date="2020-03" db="EMBL/GenBank/DDBJ databases">
        <title>The deep terrestrial virosphere.</title>
        <authorList>
            <person name="Holmfeldt K."/>
            <person name="Nilsson E."/>
            <person name="Simone D."/>
            <person name="Lopez-Fernandez M."/>
            <person name="Wu X."/>
            <person name="de Brujin I."/>
            <person name="Lundin D."/>
            <person name="Andersson A."/>
            <person name="Bertilsson S."/>
            <person name="Dopson M."/>
        </authorList>
    </citation>
    <scope>NUCLEOTIDE SEQUENCE</scope>
    <source>
        <strain evidence="1">MM415B01612</strain>
    </source>
</reference>
<dbReference type="AlphaFoldDB" id="A0A6M3IKF3"/>
<proteinExistence type="predicted"/>